<dbReference type="Proteomes" id="UP000243217">
    <property type="component" value="Unassembled WGS sequence"/>
</dbReference>
<evidence type="ECO:0000313" key="1">
    <source>
        <dbReference type="EMBL" id="OQR99331.1"/>
    </source>
</evidence>
<proteinExistence type="predicted"/>
<comment type="caution">
    <text evidence="1">The sequence shown here is derived from an EMBL/GenBank/DDBJ whole genome shotgun (WGS) entry which is preliminary data.</text>
</comment>
<dbReference type="OrthoDB" id="124163at2759"/>
<keyword evidence="2" id="KW-1185">Reference proteome</keyword>
<protein>
    <submittedName>
        <fullName evidence="1">Uncharacterized protein</fullName>
    </submittedName>
</protein>
<dbReference type="AlphaFoldDB" id="A0A1V9ZN10"/>
<organism evidence="1 2">
    <name type="scientific">Thraustotheca clavata</name>
    <dbReference type="NCBI Taxonomy" id="74557"/>
    <lineage>
        <taxon>Eukaryota</taxon>
        <taxon>Sar</taxon>
        <taxon>Stramenopiles</taxon>
        <taxon>Oomycota</taxon>
        <taxon>Saprolegniomycetes</taxon>
        <taxon>Saprolegniales</taxon>
        <taxon>Achlyaceae</taxon>
        <taxon>Thraustotheca</taxon>
    </lineage>
</organism>
<gene>
    <name evidence="1" type="ORF">THRCLA_21849</name>
</gene>
<sequence>MPGKAMVATLTSVPLGLNIDGWYNCSQETFWRNRAQNRRLTENVAPFENSVPVSAQCAQYFLPLCHPGQCNSTQTIPVFAKRLLATAPNATVFWVLQGGPGASSAKMEPLMLEFMQE</sequence>
<name>A0A1V9ZN10_9STRA</name>
<evidence type="ECO:0000313" key="2">
    <source>
        <dbReference type="Proteomes" id="UP000243217"/>
    </source>
</evidence>
<dbReference type="EMBL" id="JNBS01001816">
    <property type="protein sequence ID" value="OQR99331.1"/>
    <property type="molecule type" value="Genomic_DNA"/>
</dbReference>
<dbReference type="STRING" id="74557.A0A1V9ZN10"/>
<accession>A0A1V9ZN10</accession>
<reference evidence="1 2" key="1">
    <citation type="journal article" date="2014" name="Genome Biol. Evol.">
        <title>The secreted proteins of Achlya hypogyna and Thraustotheca clavata identify the ancestral oomycete secretome and reveal gene acquisitions by horizontal gene transfer.</title>
        <authorList>
            <person name="Misner I."/>
            <person name="Blouin N."/>
            <person name="Leonard G."/>
            <person name="Richards T.A."/>
            <person name="Lane C.E."/>
        </authorList>
    </citation>
    <scope>NUCLEOTIDE SEQUENCE [LARGE SCALE GENOMIC DNA]</scope>
    <source>
        <strain evidence="1 2">ATCC 34112</strain>
    </source>
</reference>